<feature type="chain" id="PRO_5046727340" description="Surface-anchored protein" evidence="1">
    <location>
        <begin position="22"/>
        <end position="212"/>
    </location>
</feature>
<organism evidence="2 3">
    <name type="scientific">Dactylosporangium salmoneum</name>
    <dbReference type="NCBI Taxonomy" id="53361"/>
    <lineage>
        <taxon>Bacteria</taxon>
        <taxon>Bacillati</taxon>
        <taxon>Actinomycetota</taxon>
        <taxon>Actinomycetes</taxon>
        <taxon>Micromonosporales</taxon>
        <taxon>Micromonosporaceae</taxon>
        <taxon>Dactylosporangium</taxon>
    </lineage>
</organism>
<dbReference type="NCBIfam" id="NF038134">
    <property type="entry name" value="choice_anch_M"/>
    <property type="match status" value="1"/>
</dbReference>
<evidence type="ECO:0008006" key="4">
    <source>
        <dbReference type="Google" id="ProtNLM"/>
    </source>
</evidence>
<feature type="signal peptide" evidence="1">
    <location>
        <begin position="1"/>
        <end position="21"/>
    </location>
</feature>
<gene>
    <name evidence="2" type="ORF">GCM10010170_076290</name>
</gene>
<dbReference type="NCBIfam" id="TIGR03769">
    <property type="entry name" value="P_ac_wall_RPT"/>
    <property type="match status" value="1"/>
</dbReference>
<dbReference type="Proteomes" id="UP001501444">
    <property type="component" value="Unassembled WGS sequence"/>
</dbReference>
<accession>A0ABN3HA45</accession>
<evidence type="ECO:0000313" key="3">
    <source>
        <dbReference type="Proteomes" id="UP001501444"/>
    </source>
</evidence>
<evidence type="ECO:0000313" key="2">
    <source>
        <dbReference type="EMBL" id="GAA2373578.1"/>
    </source>
</evidence>
<name>A0ABN3HA45_9ACTN</name>
<proteinExistence type="predicted"/>
<sequence>MAACATAATVAAIAAAAPAQASPVTVISEGHVDAVDVGYENGHLQIVIHDERTEPGAELDPARVVLVAKKESATQVPSDPAFGFLGSPGSTVYLLPETQDENLLWPGLSTEDLEPGVFVNDAVTIRFKQFIGPDGVSLFTFNPDGSPNKLVDSEDGLPDNVTLLTGAHMHENWAFEKAGTYRIKVDATAKLASTGATVTSPAVWITFCVKNK</sequence>
<dbReference type="InterPro" id="IPR022435">
    <property type="entry name" value="Surface-anchored_actinobac"/>
</dbReference>
<keyword evidence="3" id="KW-1185">Reference proteome</keyword>
<dbReference type="EMBL" id="BAAARV010000074">
    <property type="protein sequence ID" value="GAA2373578.1"/>
    <property type="molecule type" value="Genomic_DNA"/>
</dbReference>
<comment type="caution">
    <text evidence="2">The sequence shown here is derived from an EMBL/GenBank/DDBJ whole genome shotgun (WGS) entry which is preliminary data.</text>
</comment>
<protein>
    <recommendedName>
        <fullName evidence="4">Surface-anchored protein</fullName>
    </recommendedName>
</protein>
<keyword evidence="1" id="KW-0732">Signal</keyword>
<evidence type="ECO:0000256" key="1">
    <source>
        <dbReference type="SAM" id="SignalP"/>
    </source>
</evidence>
<reference evidence="2 3" key="1">
    <citation type="journal article" date="2019" name="Int. J. Syst. Evol. Microbiol.">
        <title>The Global Catalogue of Microorganisms (GCM) 10K type strain sequencing project: providing services to taxonomists for standard genome sequencing and annotation.</title>
        <authorList>
            <consortium name="The Broad Institute Genomics Platform"/>
            <consortium name="The Broad Institute Genome Sequencing Center for Infectious Disease"/>
            <person name="Wu L."/>
            <person name="Ma J."/>
        </authorList>
    </citation>
    <scope>NUCLEOTIDE SEQUENCE [LARGE SCALE GENOMIC DNA]</scope>
    <source>
        <strain evidence="2 3">JCM 3272</strain>
    </source>
</reference>